<protein>
    <submittedName>
        <fullName evidence="1">Uncharacterized protein</fullName>
    </submittedName>
</protein>
<reference evidence="1 2" key="1">
    <citation type="submission" date="2016-10" db="EMBL/GenBank/DDBJ databases">
        <authorList>
            <person name="de Groot N.N."/>
        </authorList>
    </citation>
    <scope>NUCLEOTIDE SEQUENCE [LARGE SCALE GENOMIC DNA]</scope>
    <source>
        <strain evidence="1 2">LMG 26867</strain>
    </source>
</reference>
<gene>
    <name evidence="1" type="ORF">SAMN05216222_5151</name>
</gene>
<sequence length="51" mass="5784">MQGQIEDVNGYVVIIFGHYILSDKVLLELERAPNRLLGRAFEAVERARIAV</sequence>
<dbReference type="EMBL" id="LT629762">
    <property type="protein sequence ID" value="SDT56927.1"/>
    <property type="molecule type" value="Genomic_DNA"/>
</dbReference>
<evidence type="ECO:0000313" key="2">
    <source>
        <dbReference type="Proteomes" id="UP000198481"/>
    </source>
</evidence>
<evidence type="ECO:0000313" key="1">
    <source>
        <dbReference type="EMBL" id="SDT56927.1"/>
    </source>
</evidence>
<proteinExistence type="predicted"/>
<accession>A0A1H2BFS0</accession>
<name>A0A1H2BFS0_9PSED</name>
<organism evidence="1 2">
    <name type="scientific">Pseudomonas prosekii</name>
    <dbReference type="NCBI Taxonomy" id="1148509"/>
    <lineage>
        <taxon>Bacteria</taxon>
        <taxon>Pseudomonadati</taxon>
        <taxon>Pseudomonadota</taxon>
        <taxon>Gammaproteobacteria</taxon>
        <taxon>Pseudomonadales</taxon>
        <taxon>Pseudomonadaceae</taxon>
        <taxon>Pseudomonas</taxon>
    </lineage>
</organism>
<dbReference type="AlphaFoldDB" id="A0A1H2BFS0"/>
<dbReference type="Proteomes" id="UP000198481">
    <property type="component" value="Chromosome I"/>
</dbReference>